<name>A0A916TVL1_9SPHN</name>
<feature type="domain" description="Nucleotide modification associated" evidence="1">
    <location>
        <begin position="2"/>
        <end position="222"/>
    </location>
</feature>
<dbReference type="AlphaFoldDB" id="A0A916TVL1"/>
<proteinExistence type="predicted"/>
<dbReference type="InterPro" id="IPR041135">
    <property type="entry name" value="Nmad3"/>
</dbReference>
<evidence type="ECO:0000313" key="2">
    <source>
        <dbReference type="EMBL" id="GGC11667.1"/>
    </source>
</evidence>
<gene>
    <name evidence="2" type="ORF">GCM10011494_33070</name>
</gene>
<keyword evidence="3" id="KW-1185">Reference proteome</keyword>
<protein>
    <recommendedName>
        <fullName evidence="1">Nucleotide modification associated domain-containing protein</fullName>
    </recommendedName>
</protein>
<accession>A0A916TVL1</accession>
<dbReference type="Proteomes" id="UP000608154">
    <property type="component" value="Unassembled WGS sequence"/>
</dbReference>
<sequence length="242" mass="26302">MKLILSRKGFDSAAGKCPSPIIDDRPVSMPIPASGSSTTTYADLGLGPIVERITRGRIAGDALCHHDPVFHQGECILGQCGAAQSHLARHGIGPGDVFLFFGLFTDPATGERHHRIYGYLKVHSATPVATMSAAERTKLVALRHPHLLDRRVTNDTIYRGEGAAARNAHVSLRMTRPGGPLSHWLVPHWLEGKGLSYHAKPWRWTEPGALQLVSRGQEFVCDIGEDKEAAAWIDAKISAIRG</sequence>
<dbReference type="Pfam" id="PF18754">
    <property type="entry name" value="Nmad3"/>
    <property type="match status" value="1"/>
</dbReference>
<reference evidence="2" key="2">
    <citation type="submission" date="2020-09" db="EMBL/GenBank/DDBJ databases">
        <authorList>
            <person name="Sun Q."/>
            <person name="Zhou Y."/>
        </authorList>
    </citation>
    <scope>NUCLEOTIDE SEQUENCE</scope>
    <source>
        <strain evidence="2">CGMCC 1.15095</strain>
    </source>
</reference>
<evidence type="ECO:0000313" key="3">
    <source>
        <dbReference type="Proteomes" id="UP000608154"/>
    </source>
</evidence>
<dbReference type="EMBL" id="BMHK01000031">
    <property type="protein sequence ID" value="GGC11667.1"/>
    <property type="molecule type" value="Genomic_DNA"/>
</dbReference>
<reference evidence="2" key="1">
    <citation type="journal article" date="2014" name="Int. J. Syst. Evol. Microbiol.">
        <title>Complete genome sequence of Corynebacterium casei LMG S-19264T (=DSM 44701T), isolated from a smear-ripened cheese.</title>
        <authorList>
            <consortium name="US DOE Joint Genome Institute (JGI-PGF)"/>
            <person name="Walter F."/>
            <person name="Albersmeier A."/>
            <person name="Kalinowski J."/>
            <person name="Ruckert C."/>
        </authorList>
    </citation>
    <scope>NUCLEOTIDE SEQUENCE</scope>
    <source>
        <strain evidence="2">CGMCC 1.15095</strain>
    </source>
</reference>
<comment type="caution">
    <text evidence="2">The sequence shown here is derived from an EMBL/GenBank/DDBJ whole genome shotgun (WGS) entry which is preliminary data.</text>
</comment>
<evidence type="ECO:0000259" key="1">
    <source>
        <dbReference type="Pfam" id="PF18754"/>
    </source>
</evidence>
<organism evidence="2 3">
    <name type="scientific">Novosphingobium endophyticum</name>
    <dbReference type="NCBI Taxonomy" id="1955250"/>
    <lineage>
        <taxon>Bacteria</taxon>
        <taxon>Pseudomonadati</taxon>
        <taxon>Pseudomonadota</taxon>
        <taxon>Alphaproteobacteria</taxon>
        <taxon>Sphingomonadales</taxon>
        <taxon>Sphingomonadaceae</taxon>
        <taxon>Novosphingobium</taxon>
    </lineage>
</organism>